<dbReference type="GO" id="GO:0016787">
    <property type="term" value="F:hydrolase activity"/>
    <property type="evidence" value="ECO:0007669"/>
    <property type="project" value="UniProtKB-KW"/>
</dbReference>
<dbReference type="Gene3D" id="3.40.50.300">
    <property type="entry name" value="P-loop containing nucleotide triphosphate hydrolases"/>
    <property type="match status" value="2"/>
</dbReference>
<evidence type="ECO:0000313" key="1">
    <source>
        <dbReference type="EMBL" id="EIW86173.1"/>
    </source>
</evidence>
<dbReference type="OrthoDB" id="6362633at2759"/>
<keyword evidence="2" id="KW-1185">Reference proteome</keyword>
<keyword evidence="1" id="KW-0378">Hydrolase</keyword>
<accession>A0A5M3N459</accession>
<dbReference type="PANTHER" id="PTHR10285">
    <property type="entry name" value="URIDINE KINASE"/>
    <property type="match status" value="1"/>
</dbReference>
<sequence length="256" mass="28467">MDEIAQTLAARLVEGLNKKPTNERIIAGLAGVPASGKSTLAQLVVQHTNALLASQAADLLEVPPAILVTQDGWHLPRSALDAMPDPKEAHDRRGAPFTFDAKGYLAFVKALRTPVTADVFAPTFDHAKKDPVYDDVRIRPQHRVVLIEGLYALLNVEEWGEAAMLLDERWFVNVPKDIARTRLVRRHRITGVAGSWEEAVWRSNTNDEPNGDLIRAHVAPTTYPFIESLEDTTMVMVVPPELLPKLGEDVDEVYWK</sequence>
<dbReference type="RefSeq" id="XP_007763078.1">
    <property type="nucleotide sequence ID" value="XM_007764888.1"/>
</dbReference>
<dbReference type="AlphaFoldDB" id="A0A5M3N459"/>
<organism evidence="1 2">
    <name type="scientific">Coniophora puteana (strain RWD-64-598)</name>
    <name type="common">Brown rot fungus</name>
    <dbReference type="NCBI Taxonomy" id="741705"/>
    <lineage>
        <taxon>Eukaryota</taxon>
        <taxon>Fungi</taxon>
        <taxon>Dikarya</taxon>
        <taxon>Basidiomycota</taxon>
        <taxon>Agaricomycotina</taxon>
        <taxon>Agaricomycetes</taxon>
        <taxon>Agaricomycetidae</taxon>
        <taxon>Boletales</taxon>
        <taxon>Coniophorineae</taxon>
        <taxon>Coniophoraceae</taxon>
        <taxon>Coniophora</taxon>
    </lineage>
</organism>
<dbReference type="KEGG" id="cput:CONPUDRAFT_94451"/>
<evidence type="ECO:0000313" key="2">
    <source>
        <dbReference type="Proteomes" id="UP000053558"/>
    </source>
</evidence>
<dbReference type="OMA" id="EVWFVEV"/>
<gene>
    <name evidence="1" type="ORF">CONPUDRAFT_94451</name>
</gene>
<dbReference type="Proteomes" id="UP000053558">
    <property type="component" value="Unassembled WGS sequence"/>
</dbReference>
<dbReference type="GeneID" id="19211651"/>
<reference evidence="2" key="1">
    <citation type="journal article" date="2012" name="Science">
        <title>The Paleozoic origin of enzymatic lignin decomposition reconstructed from 31 fungal genomes.</title>
        <authorList>
            <person name="Floudas D."/>
            <person name="Binder M."/>
            <person name="Riley R."/>
            <person name="Barry K."/>
            <person name="Blanchette R.A."/>
            <person name="Henrissat B."/>
            <person name="Martinez A.T."/>
            <person name="Otillar R."/>
            <person name="Spatafora J.W."/>
            <person name="Yadav J.S."/>
            <person name="Aerts A."/>
            <person name="Benoit I."/>
            <person name="Boyd A."/>
            <person name="Carlson A."/>
            <person name="Copeland A."/>
            <person name="Coutinho P.M."/>
            <person name="de Vries R.P."/>
            <person name="Ferreira P."/>
            <person name="Findley K."/>
            <person name="Foster B."/>
            <person name="Gaskell J."/>
            <person name="Glotzer D."/>
            <person name="Gorecki P."/>
            <person name="Heitman J."/>
            <person name="Hesse C."/>
            <person name="Hori C."/>
            <person name="Igarashi K."/>
            <person name="Jurgens J.A."/>
            <person name="Kallen N."/>
            <person name="Kersten P."/>
            <person name="Kohler A."/>
            <person name="Kuees U."/>
            <person name="Kumar T.K.A."/>
            <person name="Kuo A."/>
            <person name="LaButti K."/>
            <person name="Larrondo L.F."/>
            <person name="Lindquist E."/>
            <person name="Ling A."/>
            <person name="Lombard V."/>
            <person name="Lucas S."/>
            <person name="Lundell T."/>
            <person name="Martin R."/>
            <person name="McLaughlin D.J."/>
            <person name="Morgenstern I."/>
            <person name="Morin E."/>
            <person name="Murat C."/>
            <person name="Nagy L.G."/>
            <person name="Nolan M."/>
            <person name="Ohm R.A."/>
            <person name="Patyshakuliyeva A."/>
            <person name="Rokas A."/>
            <person name="Ruiz-Duenas F.J."/>
            <person name="Sabat G."/>
            <person name="Salamov A."/>
            <person name="Samejima M."/>
            <person name="Schmutz J."/>
            <person name="Slot J.C."/>
            <person name="St John F."/>
            <person name="Stenlid J."/>
            <person name="Sun H."/>
            <person name="Sun S."/>
            <person name="Syed K."/>
            <person name="Tsang A."/>
            <person name="Wiebenga A."/>
            <person name="Young D."/>
            <person name="Pisabarro A."/>
            <person name="Eastwood D.C."/>
            <person name="Martin F."/>
            <person name="Cullen D."/>
            <person name="Grigoriev I.V."/>
            <person name="Hibbett D.S."/>
        </authorList>
    </citation>
    <scope>NUCLEOTIDE SEQUENCE [LARGE SCALE GENOMIC DNA]</scope>
    <source>
        <strain evidence="2">RWD-64-598 SS2</strain>
    </source>
</reference>
<protein>
    <submittedName>
        <fullName evidence="1">P-loop containing nucleoside triphosphate hydrolase protein</fullName>
    </submittedName>
</protein>
<dbReference type="SUPFAM" id="SSF52540">
    <property type="entry name" value="P-loop containing nucleoside triphosphate hydrolases"/>
    <property type="match status" value="1"/>
</dbReference>
<dbReference type="InterPro" id="IPR027417">
    <property type="entry name" value="P-loop_NTPase"/>
</dbReference>
<name>A0A5M3N459_CONPW</name>
<proteinExistence type="predicted"/>
<comment type="caution">
    <text evidence="1">The sequence shown here is derived from an EMBL/GenBank/DDBJ whole genome shotgun (WGS) entry which is preliminary data.</text>
</comment>
<dbReference type="EMBL" id="JH711573">
    <property type="protein sequence ID" value="EIW86173.1"/>
    <property type="molecule type" value="Genomic_DNA"/>
</dbReference>